<sequence length="171" mass="19971">MSYSTVIKVWPGEKSEEDEDLRNGWGGGPVIWNDMAIKYLGLPAHQYMMKIDSLWPLANRLDIPYHHRAVLAMTYDRMYVKQEHYALAADCIRKYLNDFPANDKYVNHWPRIAEIFESSPECPAIGLWLTSVCENPFLGEWDEEIEDYKQPDWSRYWSLFDDLDASESGVA</sequence>
<dbReference type="PATRIC" id="fig|545.12.peg.1000"/>
<reference evidence="1" key="1">
    <citation type="submission" date="2014-06" db="EMBL/GenBank/DDBJ databases">
        <authorList>
            <person name="Urmite Genomes Urmite Genomes"/>
        </authorList>
    </citation>
    <scope>NUCLEOTIDE SEQUENCE</scope>
</reference>
<name>A0A078LG72_CITKO</name>
<organism evidence="1">
    <name type="scientific">Citrobacter koseri</name>
    <name type="common">Citrobacter diversus</name>
    <dbReference type="NCBI Taxonomy" id="545"/>
    <lineage>
        <taxon>Bacteria</taxon>
        <taxon>Pseudomonadati</taxon>
        <taxon>Pseudomonadota</taxon>
        <taxon>Gammaproteobacteria</taxon>
        <taxon>Enterobacterales</taxon>
        <taxon>Enterobacteriaceae</taxon>
        <taxon>Citrobacter</taxon>
    </lineage>
</organism>
<dbReference type="EMBL" id="LK931336">
    <property type="protein sequence ID" value="CDZ82908.1"/>
    <property type="molecule type" value="Genomic_DNA"/>
</dbReference>
<protein>
    <submittedName>
        <fullName evidence="1">Uncharacterized protein</fullName>
    </submittedName>
</protein>
<gene>
    <name evidence="1" type="ORF">BN1086_01003</name>
</gene>
<dbReference type="AlphaFoldDB" id="A0A078LG72"/>
<evidence type="ECO:0000313" key="1">
    <source>
        <dbReference type="EMBL" id="CDZ82908.1"/>
    </source>
</evidence>
<accession>A0A078LG72</accession>
<proteinExistence type="predicted"/>